<sequence>MNSDDVDASPLESRIVSDEIANESVLSEQSELYGEIKPAPKKRQEPKCLPELSNKLVIPKRRQGKNTDHKKDVSLTDFHGSHKIPMKSRNFTSPLPKRVPSLGTSPIPDLSPSGSRVKNRLKAKYGNILSNRTTPIGSSSPLTLRSFSSPPAELRSNKIPLQVRLNQISKSTYVGESDRQLKREILKYRTILDKLAKIKQRREHKTVDDVDRLVDKWRNTAIAASNYMLNEARLKINKIGGIEEYRRKQQVSKLRKLKFQYDNNMLSEIEDYMKSDVYKVLDKYEKEQVRDRKKEIEKISEGIESGDYPGSDKQQNNDNEFSMRELYAQLHLDYEIVYPDTT</sequence>
<evidence type="ECO:0000256" key="1">
    <source>
        <dbReference type="SAM" id="MobiDB-lite"/>
    </source>
</evidence>
<reference evidence="2" key="1">
    <citation type="submission" date="2020-10" db="EMBL/GenBank/DDBJ databases">
        <authorList>
            <person name="Roach M.J.R."/>
        </authorList>
    </citation>
    <scope>NUCLEOTIDE SEQUENCE</scope>
    <source>
        <strain evidence="2">CBS 1945</strain>
    </source>
</reference>
<evidence type="ECO:0008006" key="4">
    <source>
        <dbReference type="Google" id="ProtNLM"/>
    </source>
</evidence>
<dbReference type="AlphaFoldDB" id="A0A875S3H7"/>
<gene>
    <name evidence="2" type="ORF">FOA43_002263</name>
</gene>
<dbReference type="OrthoDB" id="27934at2759"/>
<evidence type="ECO:0000313" key="2">
    <source>
        <dbReference type="EMBL" id="QPG74925.1"/>
    </source>
</evidence>
<evidence type="ECO:0000313" key="3">
    <source>
        <dbReference type="Proteomes" id="UP000662931"/>
    </source>
</evidence>
<proteinExistence type="predicted"/>
<dbReference type="EMBL" id="CP064813">
    <property type="protein sequence ID" value="QPG74925.1"/>
    <property type="molecule type" value="Genomic_DNA"/>
</dbReference>
<feature type="region of interest" description="Disordered" evidence="1">
    <location>
        <begin position="28"/>
        <end position="116"/>
    </location>
</feature>
<dbReference type="KEGG" id="bnn:FOA43_002263"/>
<dbReference type="RefSeq" id="XP_038778490.1">
    <property type="nucleotide sequence ID" value="XM_038922562.1"/>
</dbReference>
<dbReference type="GeneID" id="62195664"/>
<protein>
    <recommendedName>
        <fullName evidence="4">Meiosis protein 5</fullName>
    </recommendedName>
</protein>
<dbReference type="Gene3D" id="6.10.140.1020">
    <property type="match status" value="1"/>
</dbReference>
<dbReference type="Proteomes" id="UP000662931">
    <property type="component" value="Chromosome 2"/>
</dbReference>
<accession>A0A875S3H7</accession>
<feature type="compositionally biased region" description="Basic and acidic residues" evidence="1">
    <location>
        <begin position="65"/>
        <end position="74"/>
    </location>
</feature>
<keyword evidence="3" id="KW-1185">Reference proteome</keyword>
<organism evidence="2 3">
    <name type="scientific">Eeniella nana</name>
    <name type="common">Yeast</name>
    <name type="synonym">Brettanomyces nanus</name>
    <dbReference type="NCBI Taxonomy" id="13502"/>
    <lineage>
        <taxon>Eukaryota</taxon>
        <taxon>Fungi</taxon>
        <taxon>Dikarya</taxon>
        <taxon>Ascomycota</taxon>
        <taxon>Saccharomycotina</taxon>
        <taxon>Pichiomycetes</taxon>
        <taxon>Pichiales</taxon>
        <taxon>Pichiaceae</taxon>
        <taxon>Brettanomyces</taxon>
    </lineage>
</organism>
<name>A0A875S3H7_EENNA</name>
<feature type="region of interest" description="Disordered" evidence="1">
    <location>
        <begin position="298"/>
        <end position="320"/>
    </location>
</feature>